<keyword evidence="4" id="KW-0547">Nucleotide-binding</keyword>
<dbReference type="GO" id="GO:0005886">
    <property type="term" value="C:plasma membrane"/>
    <property type="evidence" value="ECO:0007669"/>
    <property type="project" value="UniProtKB-SubCell"/>
</dbReference>
<gene>
    <name evidence="7" type="ORF">GlitD10_1982</name>
</gene>
<dbReference type="Pfam" id="PF00005">
    <property type="entry name" value="ABC_tran"/>
    <property type="match status" value="1"/>
</dbReference>
<organism evidence="7 8">
    <name type="scientific">Gloeomargarita lithophora Alchichica-D10</name>
    <dbReference type="NCBI Taxonomy" id="1188229"/>
    <lineage>
        <taxon>Bacteria</taxon>
        <taxon>Bacillati</taxon>
        <taxon>Cyanobacteriota</taxon>
        <taxon>Cyanophyceae</taxon>
        <taxon>Gloeomargaritales</taxon>
        <taxon>Gloeomargaritaceae</taxon>
        <taxon>Gloeomargarita</taxon>
    </lineage>
</organism>
<dbReference type="AlphaFoldDB" id="A0A1J0AEE2"/>
<dbReference type="SMART" id="SM00382">
    <property type="entry name" value="AAA"/>
    <property type="match status" value="1"/>
</dbReference>
<reference evidence="7 8" key="1">
    <citation type="submission" date="2016-10" db="EMBL/GenBank/DDBJ databases">
        <title>Description of Gloeomargarita lithophora gen. nov., sp. nov., a thylakoid-bearing basal-branching cyanobacterium with intracellular carbonates, and proposal for Gloeomargaritales ord. nov.</title>
        <authorList>
            <person name="Moreira D."/>
            <person name="Tavera R."/>
            <person name="Benzerara K."/>
            <person name="Skouri-Panet F."/>
            <person name="Couradeau E."/>
            <person name="Gerard E."/>
            <person name="Loussert C."/>
            <person name="Novelo E."/>
            <person name="Zivanovic Y."/>
            <person name="Lopez-Garcia P."/>
        </authorList>
    </citation>
    <scope>NUCLEOTIDE SEQUENCE [LARGE SCALE GENOMIC DNA]</scope>
    <source>
        <strain evidence="7 8">D10</strain>
    </source>
</reference>
<dbReference type="InterPro" id="IPR050166">
    <property type="entry name" value="ABC_transporter_ATP-bind"/>
</dbReference>
<name>A0A1J0AEE2_9CYAN</name>
<evidence type="ECO:0000256" key="3">
    <source>
        <dbReference type="ARBA" id="ARBA00022448"/>
    </source>
</evidence>
<keyword evidence="8" id="KW-1185">Reference proteome</keyword>
<dbReference type="GO" id="GO:0016887">
    <property type="term" value="F:ATP hydrolysis activity"/>
    <property type="evidence" value="ECO:0007669"/>
    <property type="project" value="InterPro"/>
</dbReference>
<dbReference type="Proteomes" id="UP000180235">
    <property type="component" value="Chromosome"/>
</dbReference>
<dbReference type="InterPro" id="IPR017871">
    <property type="entry name" value="ABC_transporter-like_CS"/>
</dbReference>
<dbReference type="PROSITE" id="PS50893">
    <property type="entry name" value="ABC_TRANSPORTER_2"/>
    <property type="match status" value="1"/>
</dbReference>
<dbReference type="CDD" id="cd03293">
    <property type="entry name" value="ABC_NrtD_SsuB_transporters"/>
    <property type="match status" value="1"/>
</dbReference>
<dbReference type="InterPro" id="IPR003593">
    <property type="entry name" value="AAA+_ATPase"/>
</dbReference>
<dbReference type="PANTHER" id="PTHR42788">
    <property type="entry name" value="TAURINE IMPORT ATP-BINDING PROTEIN-RELATED"/>
    <property type="match status" value="1"/>
</dbReference>
<protein>
    <submittedName>
        <fullName evidence="7">Putative nitrate transport ATP-binding protein nrtD</fullName>
    </submittedName>
</protein>
<feature type="domain" description="ABC transporter" evidence="6">
    <location>
        <begin position="3"/>
        <end position="234"/>
    </location>
</feature>
<keyword evidence="3" id="KW-0813">Transport</keyword>
<accession>A0A1J0AEE2</accession>
<proteinExistence type="inferred from homology"/>
<dbReference type="PANTHER" id="PTHR42788:SF13">
    <property type="entry name" value="ALIPHATIC SULFONATES IMPORT ATP-BINDING PROTEIN SSUB"/>
    <property type="match status" value="1"/>
</dbReference>
<evidence type="ECO:0000256" key="5">
    <source>
        <dbReference type="ARBA" id="ARBA00022840"/>
    </source>
</evidence>
<comment type="similarity">
    <text evidence="2">Belongs to the ABC transporter superfamily. Nitrate/nitrite/cyanate uptake transporter (NitT) (TC 3.A.1.16) family.</text>
</comment>
<sequence length="264" mass="29856">MFLQVRQLSKHFPTRRGVLVALEDINFTVAQGEFVCAVGASGSGKSTLLRQIAGLDQPTQGGVWIDGQRVTGPGADRGMVFQHYTLYPWMTVQANVEFGLKLHGIPRRCRREQVRYYLEVVGLTPFSEALPRQLSGGMKQRVAIARALAAEPRILLLDEPFGALDLHTRETMHEFMVNLWQRTQLTVFMITHDVEEAVFLANRILALSAHPGRICQEIRVELPDRSLGVMGIKRHPRFHDYRDELMRLLRHQGQTDSPVPALVV</sequence>
<dbReference type="SUPFAM" id="SSF52540">
    <property type="entry name" value="P-loop containing nucleoside triphosphate hydrolases"/>
    <property type="match status" value="1"/>
</dbReference>
<dbReference type="KEGG" id="glt:GlitD10_1982"/>
<evidence type="ECO:0000313" key="8">
    <source>
        <dbReference type="Proteomes" id="UP000180235"/>
    </source>
</evidence>
<evidence type="ECO:0000313" key="7">
    <source>
        <dbReference type="EMBL" id="APB34308.1"/>
    </source>
</evidence>
<dbReference type="InterPro" id="IPR003439">
    <property type="entry name" value="ABC_transporter-like_ATP-bd"/>
</dbReference>
<dbReference type="OrthoDB" id="419973at2"/>
<comment type="subcellular location">
    <subcellularLocation>
        <location evidence="1">Cell inner membrane</location>
        <topology evidence="1">Peripheral membrane protein</topology>
    </subcellularLocation>
</comment>
<evidence type="ECO:0000256" key="2">
    <source>
        <dbReference type="ARBA" id="ARBA00009440"/>
    </source>
</evidence>
<dbReference type="Gene3D" id="3.40.50.300">
    <property type="entry name" value="P-loop containing nucleotide triphosphate hydrolases"/>
    <property type="match status" value="1"/>
</dbReference>
<dbReference type="STRING" id="1188229.GlitD10_1982"/>
<dbReference type="InterPro" id="IPR027417">
    <property type="entry name" value="P-loop_NTPase"/>
</dbReference>
<evidence type="ECO:0000259" key="6">
    <source>
        <dbReference type="PROSITE" id="PS50893"/>
    </source>
</evidence>
<dbReference type="GO" id="GO:0005524">
    <property type="term" value="F:ATP binding"/>
    <property type="evidence" value="ECO:0007669"/>
    <property type="project" value="UniProtKB-KW"/>
</dbReference>
<keyword evidence="5 7" id="KW-0067">ATP-binding</keyword>
<evidence type="ECO:0000256" key="1">
    <source>
        <dbReference type="ARBA" id="ARBA00004417"/>
    </source>
</evidence>
<dbReference type="PROSITE" id="PS00211">
    <property type="entry name" value="ABC_TRANSPORTER_1"/>
    <property type="match status" value="1"/>
</dbReference>
<dbReference type="RefSeq" id="WP_071454766.1">
    <property type="nucleotide sequence ID" value="NZ_CP017675.1"/>
</dbReference>
<dbReference type="EMBL" id="CP017675">
    <property type="protein sequence ID" value="APB34308.1"/>
    <property type="molecule type" value="Genomic_DNA"/>
</dbReference>
<evidence type="ECO:0000256" key="4">
    <source>
        <dbReference type="ARBA" id="ARBA00022741"/>
    </source>
</evidence>